<dbReference type="SUPFAM" id="SSF53137">
    <property type="entry name" value="Translational machinery components"/>
    <property type="match status" value="1"/>
</dbReference>
<evidence type="ECO:0008006" key="3">
    <source>
        <dbReference type="Google" id="ProtNLM"/>
    </source>
</evidence>
<dbReference type="Pfam" id="PF18844">
    <property type="entry name" value="baeRF_family2"/>
    <property type="match status" value="1"/>
</dbReference>
<dbReference type="Gene3D" id="3.30.420.60">
    <property type="entry name" value="eRF1 domain 2"/>
    <property type="match status" value="1"/>
</dbReference>
<accession>A0A316FEC7</accession>
<protein>
    <recommendedName>
        <fullName evidence="3">Peptide subunit release factor 1 (ERF1)</fullName>
    </recommendedName>
</protein>
<name>A0A316FEC7_9ACTN</name>
<dbReference type="Proteomes" id="UP000245697">
    <property type="component" value="Unassembled WGS sequence"/>
</dbReference>
<reference evidence="1 2" key="1">
    <citation type="submission" date="2018-05" db="EMBL/GenBank/DDBJ databases">
        <title>Genomic Encyclopedia of Archaeal and Bacterial Type Strains, Phase II (KMG-II): from individual species to whole genera.</title>
        <authorList>
            <person name="Goeker M."/>
        </authorList>
    </citation>
    <scope>NUCLEOTIDE SEQUENCE [LARGE SCALE GENOMIC DNA]</scope>
    <source>
        <strain evidence="1 2">DSM 45184</strain>
    </source>
</reference>
<sequence>MNLNFLRPLYDRRGPWVSVYLDATRASENAGHEVDLRWQALRGRLLEQGADPATVDAAGTALAEHPYQPGRYGLAIFANAGEVVLLETLSAPPATDLAHHGPLPHVMPLLAQRGEDVPYVRVLADRTGADLEGLSVGGAPRRHTVTGSETFPLRKVHAGGWSHRHFQLAVEEAWKRNATDVAAAAVDLAEAVGAEVIVVGGDVRAVQTFTDRLPRVWRDRLVSTDAGSRHAGADQGALDDVTVQAIAEIAERQLREAIDRYGAQRGADEAGTGLADVVTRLQRGQVDTVLLADDPSSTDMLWIAPDDPTLIAVDERLLRESGVEDPQRVRADAALIRAIAGTGADLVLVSPEDVRLEHGIGAVLRYADASTAAS</sequence>
<proteinExistence type="predicted"/>
<dbReference type="OrthoDB" id="5179393at2"/>
<dbReference type="AlphaFoldDB" id="A0A316FEC7"/>
<dbReference type="RefSeq" id="WP_109594590.1">
    <property type="nucleotide sequence ID" value="NZ_BONA01000050.1"/>
</dbReference>
<evidence type="ECO:0000313" key="1">
    <source>
        <dbReference type="EMBL" id="PWK47238.1"/>
    </source>
</evidence>
<evidence type="ECO:0000313" key="2">
    <source>
        <dbReference type="Proteomes" id="UP000245697"/>
    </source>
</evidence>
<organism evidence="1 2">
    <name type="scientific">Actinoplanes xinjiangensis</name>
    <dbReference type="NCBI Taxonomy" id="512350"/>
    <lineage>
        <taxon>Bacteria</taxon>
        <taxon>Bacillati</taxon>
        <taxon>Actinomycetota</taxon>
        <taxon>Actinomycetes</taxon>
        <taxon>Micromonosporales</taxon>
        <taxon>Micromonosporaceae</taxon>
        <taxon>Actinoplanes</taxon>
    </lineage>
</organism>
<dbReference type="InterPro" id="IPR042226">
    <property type="entry name" value="eFR1_2_sf"/>
</dbReference>
<comment type="caution">
    <text evidence="1">The sequence shown here is derived from an EMBL/GenBank/DDBJ whole genome shotgun (WGS) entry which is preliminary data.</text>
</comment>
<dbReference type="EMBL" id="QGGR01000008">
    <property type="protein sequence ID" value="PWK47238.1"/>
    <property type="molecule type" value="Genomic_DNA"/>
</dbReference>
<keyword evidence="2" id="KW-1185">Reference proteome</keyword>
<gene>
    <name evidence="1" type="ORF">BC793_108353</name>
</gene>
<dbReference type="InterPro" id="IPR040701">
    <property type="entry name" value="Bact_RF_family2"/>
</dbReference>